<gene>
    <name evidence="2" type="ORF">QEG23_000116</name>
</gene>
<evidence type="ECO:0000313" key="2">
    <source>
        <dbReference type="EMBL" id="EKT4090647.1"/>
    </source>
</evidence>
<proteinExistence type="predicted"/>
<dbReference type="AlphaFoldDB" id="A0AAI9BW22"/>
<feature type="domain" description="SGNH hydrolase-type esterase" evidence="1">
    <location>
        <begin position="272"/>
        <end position="401"/>
    </location>
</feature>
<dbReference type="Pfam" id="PF13472">
    <property type="entry name" value="Lipase_GDSL_2"/>
    <property type="match status" value="1"/>
</dbReference>
<dbReference type="CDD" id="cd00229">
    <property type="entry name" value="SGNH_hydrolase"/>
    <property type="match status" value="1"/>
</dbReference>
<evidence type="ECO:0000313" key="3">
    <source>
        <dbReference type="Proteomes" id="UP001218208"/>
    </source>
</evidence>
<dbReference type="Gene3D" id="3.40.50.1110">
    <property type="entry name" value="SGNH hydrolase"/>
    <property type="match status" value="1"/>
</dbReference>
<sequence>MARFSSKPQLQTLASSVIIPGTAPEGGAAVGGGSVPAGNDISLTVGQLLAALGDAGASQATRVGSTAKWVAAKARGATNPARLAIVGDSNVAGQGSGTGADGLADAAASSLARRFLVKKSIRTDSFFGEQNVTLVNVELGTYDPRITLGTGWVPDATVSQIFGGRHLKAAGGSAGKLRFTPAGAFSSFRVWYPTLAGLNTAVGIYVDGSLVDTVSQDAAASLVSKDYTVSAGTHYIEVGVGSGGDAFVCGIETFDGSASPVALVGGYCAARSTDLIVASQPWNHRPMLSALQPDFTVVICTINDTTAGTDPGTWYADLEAVVKGASATSDGCLCVGFVPNDGRALGGIYGYDAKAAALRNIAADYNWHFLDLRVALGRSWARQSDRGLVFDNVHPNATGAEAIASALSDFLPL</sequence>
<dbReference type="EMBL" id="ABLOJW010000001">
    <property type="protein sequence ID" value="EKT4090647.1"/>
    <property type="molecule type" value="Genomic_DNA"/>
</dbReference>
<protein>
    <submittedName>
        <fullName evidence="2">SGNH/GDSL hydrolase family protein</fullName>
    </submittedName>
</protein>
<dbReference type="GO" id="GO:0016788">
    <property type="term" value="F:hydrolase activity, acting on ester bonds"/>
    <property type="evidence" value="ECO:0007669"/>
    <property type="project" value="UniProtKB-ARBA"/>
</dbReference>
<accession>A0AAI9BW22</accession>
<dbReference type="Proteomes" id="UP001218208">
    <property type="component" value="Unassembled WGS sequence"/>
</dbReference>
<dbReference type="InterPro" id="IPR036514">
    <property type="entry name" value="SGNH_hydro_sf"/>
</dbReference>
<dbReference type="SUPFAM" id="SSF52266">
    <property type="entry name" value="SGNH hydrolase"/>
    <property type="match status" value="1"/>
</dbReference>
<comment type="caution">
    <text evidence="2">The sequence shown here is derived from an EMBL/GenBank/DDBJ whole genome shotgun (WGS) entry which is preliminary data.</text>
</comment>
<evidence type="ECO:0000259" key="1">
    <source>
        <dbReference type="Pfam" id="PF13472"/>
    </source>
</evidence>
<reference evidence="2" key="1">
    <citation type="submission" date="2022-07" db="EMBL/GenBank/DDBJ databases">
        <authorList>
            <consortium name="DAFM: The Division of Animal and Food Microbiology"/>
        </authorList>
    </citation>
    <scope>NUCLEOTIDE SEQUENCE</scope>
    <source>
        <strain evidence="2">19MO01SH01-2</strain>
    </source>
</reference>
<name>A0AAI9BW22_STEMA</name>
<keyword evidence="2" id="KW-0378">Hydrolase</keyword>
<dbReference type="InterPro" id="IPR013830">
    <property type="entry name" value="SGNH_hydro"/>
</dbReference>
<organism evidence="2 3">
    <name type="scientific">Stenotrophomonas maltophilia</name>
    <name type="common">Pseudomonas maltophilia</name>
    <name type="synonym">Xanthomonas maltophilia</name>
    <dbReference type="NCBI Taxonomy" id="40324"/>
    <lineage>
        <taxon>Bacteria</taxon>
        <taxon>Pseudomonadati</taxon>
        <taxon>Pseudomonadota</taxon>
        <taxon>Gammaproteobacteria</taxon>
        <taxon>Lysobacterales</taxon>
        <taxon>Lysobacteraceae</taxon>
        <taxon>Stenotrophomonas</taxon>
        <taxon>Stenotrophomonas maltophilia group</taxon>
    </lineage>
</organism>